<evidence type="ECO:0000256" key="6">
    <source>
        <dbReference type="ARBA" id="ARBA00022915"/>
    </source>
</evidence>
<dbReference type="GO" id="GO:0019877">
    <property type="term" value="P:diaminopimelate biosynthetic process"/>
    <property type="evidence" value="ECO:0007669"/>
    <property type="project" value="UniProtKB-KW"/>
</dbReference>
<dbReference type="InterPro" id="IPR002220">
    <property type="entry name" value="DapA-like"/>
</dbReference>
<dbReference type="PANTHER" id="PTHR12128:SF66">
    <property type="entry name" value="4-HYDROXY-2-OXOGLUTARATE ALDOLASE, MITOCHONDRIAL"/>
    <property type="match status" value="1"/>
</dbReference>
<dbReference type="GO" id="GO:0009089">
    <property type="term" value="P:lysine biosynthetic process via diaminopimelate"/>
    <property type="evidence" value="ECO:0007669"/>
    <property type="project" value="UniProtKB-UniPathway"/>
</dbReference>
<evidence type="ECO:0000256" key="5">
    <source>
        <dbReference type="ARBA" id="ARBA00022605"/>
    </source>
</evidence>
<evidence type="ECO:0000313" key="11">
    <source>
        <dbReference type="EMBL" id="SUZ59552.1"/>
    </source>
</evidence>
<keyword evidence="9" id="KW-0704">Schiff base</keyword>
<dbReference type="SUPFAM" id="SSF51569">
    <property type="entry name" value="Aldolase"/>
    <property type="match status" value="1"/>
</dbReference>
<dbReference type="Gene3D" id="3.20.20.70">
    <property type="entry name" value="Aldolase class I"/>
    <property type="match status" value="1"/>
</dbReference>
<dbReference type="SMART" id="SM01130">
    <property type="entry name" value="DHDPS"/>
    <property type="match status" value="1"/>
</dbReference>
<keyword evidence="8" id="KW-0456">Lyase</keyword>
<protein>
    <recommendedName>
        <fullName evidence="3">4-hydroxy-tetrahydrodipicolinate synthase</fullName>
        <ecNumber evidence="3">4.3.3.7</ecNumber>
    </recommendedName>
</protein>
<evidence type="ECO:0000256" key="10">
    <source>
        <dbReference type="ARBA" id="ARBA00047836"/>
    </source>
</evidence>
<keyword evidence="7" id="KW-0457">Lysine biosynthesis</keyword>
<evidence type="ECO:0000256" key="9">
    <source>
        <dbReference type="ARBA" id="ARBA00023270"/>
    </source>
</evidence>
<name>A0A381NY57_9ZZZZ</name>
<sequence>MFEGSFVAIVTPFKNGKVDAKALKGLIEFHIKNGTNGIVPCGTTGESATLDHREHEEVIRIAVETCEGRVPVLAGTGSNSTHEAIELTLTAQQLGADGALLITPYYNKPTQEGLYQHFAAVAKETKLPIVLYNVPSRTSINMLPATVARLSQIENIVGIKEASGNLVQVSEIIKSCGPGFKVISGEDALTWPILALGGKGVISVTANLVPDKFARLCNAALAGDMETARSVHYELMKLNDIMFIETNPIPVKTALAIMGRIDNEFRAPLCAPSENNLAALQSVLAEYSLA</sequence>
<dbReference type="Pfam" id="PF00701">
    <property type="entry name" value="DHDPS"/>
    <property type="match status" value="1"/>
</dbReference>
<keyword evidence="6" id="KW-0220">Diaminopimelate biosynthesis</keyword>
<dbReference type="NCBIfam" id="TIGR00674">
    <property type="entry name" value="dapA"/>
    <property type="match status" value="1"/>
</dbReference>
<dbReference type="InterPro" id="IPR020625">
    <property type="entry name" value="Schiff_base-form_aldolases_AS"/>
</dbReference>
<organism evidence="11">
    <name type="scientific">marine metagenome</name>
    <dbReference type="NCBI Taxonomy" id="408172"/>
    <lineage>
        <taxon>unclassified sequences</taxon>
        <taxon>metagenomes</taxon>
        <taxon>ecological metagenomes</taxon>
    </lineage>
</organism>
<dbReference type="InterPro" id="IPR013785">
    <property type="entry name" value="Aldolase_TIM"/>
</dbReference>
<evidence type="ECO:0000256" key="7">
    <source>
        <dbReference type="ARBA" id="ARBA00023154"/>
    </source>
</evidence>
<evidence type="ECO:0000256" key="1">
    <source>
        <dbReference type="ARBA" id="ARBA00003294"/>
    </source>
</evidence>
<dbReference type="PROSITE" id="PS00665">
    <property type="entry name" value="DHDPS_1"/>
    <property type="match status" value="1"/>
</dbReference>
<evidence type="ECO:0000256" key="8">
    <source>
        <dbReference type="ARBA" id="ARBA00023239"/>
    </source>
</evidence>
<dbReference type="PROSITE" id="PS00666">
    <property type="entry name" value="DHDPS_2"/>
    <property type="match status" value="1"/>
</dbReference>
<dbReference type="EMBL" id="UINC01000685">
    <property type="protein sequence ID" value="SUZ59552.1"/>
    <property type="molecule type" value="Genomic_DNA"/>
</dbReference>
<keyword evidence="4" id="KW-0963">Cytoplasm</keyword>
<keyword evidence="5" id="KW-0028">Amino-acid biosynthesis</keyword>
<dbReference type="InterPro" id="IPR020624">
    <property type="entry name" value="Schiff_base-form_aldolases_CS"/>
</dbReference>
<comment type="function">
    <text evidence="1">Catalyzes the condensation of (S)-aspartate-beta-semialdehyde [(S)-ASA] and pyruvate to 4-hydroxy-tetrahydrodipicolinate (HTPA).</text>
</comment>
<evidence type="ECO:0000256" key="3">
    <source>
        <dbReference type="ARBA" id="ARBA00012086"/>
    </source>
</evidence>
<dbReference type="UniPathway" id="UPA00034">
    <property type="reaction ID" value="UER00017"/>
</dbReference>
<dbReference type="AlphaFoldDB" id="A0A381NY57"/>
<gene>
    <name evidence="11" type="ORF">METZ01_LOCUS12406</name>
</gene>
<evidence type="ECO:0000256" key="2">
    <source>
        <dbReference type="ARBA" id="ARBA00005120"/>
    </source>
</evidence>
<dbReference type="GO" id="GO:0005829">
    <property type="term" value="C:cytosol"/>
    <property type="evidence" value="ECO:0007669"/>
    <property type="project" value="TreeGrafter"/>
</dbReference>
<comment type="catalytic activity">
    <reaction evidence="10">
        <text>L-aspartate 4-semialdehyde + pyruvate = (2S,4S)-4-hydroxy-2,3,4,5-tetrahydrodipicolinate + H2O + H(+)</text>
        <dbReference type="Rhea" id="RHEA:34171"/>
        <dbReference type="ChEBI" id="CHEBI:15361"/>
        <dbReference type="ChEBI" id="CHEBI:15377"/>
        <dbReference type="ChEBI" id="CHEBI:15378"/>
        <dbReference type="ChEBI" id="CHEBI:67139"/>
        <dbReference type="ChEBI" id="CHEBI:537519"/>
        <dbReference type="EC" id="4.3.3.7"/>
    </reaction>
</comment>
<dbReference type="GO" id="GO:0008840">
    <property type="term" value="F:4-hydroxy-tetrahydrodipicolinate synthase activity"/>
    <property type="evidence" value="ECO:0007669"/>
    <property type="project" value="UniProtKB-EC"/>
</dbReference>
<dbReference type="EC" id="4.3.3.7" evidence="3"/>
<accession>A0A381NY57</accession>
<dbReference type="PIRSF" id="PIRSF001365">
    <property type="entry name" value="DHDPS"/>
    <property type="match status" value="1"/>
</dbReference>
<dbReference type="PANTHER" id="PTHR12128">
    <property type="entry name" value="DIHYDRODIPICOLINATE SYNTHASE"/>
    <property type="match status" value="1"/>
</dbReference>
<evidence type="ECO:0000256" key="4">
    <source>
        <dbReference type="ARBA" id="ARBA00022490"/>
    </source>
</evidence>
<reference evidence="11" key="1">
    <citation type="submission" date="2018-05" db="EMBL/GenBank/DDBJ databases">
        <authorList>
            <person name="Lanie J.A."/>
            <person name="Ng W.-L."/>
            <person name="Kazmierczak K.M."/>
            <person name="Andrzejewski T.M."/>
            <person name="Davidsen T.M."/>
            <person name="Wayne K.J."/>
            <person name="Tettelin H."/>
            <person name="Glass J.I."/>
            <person name="Rusch D."/>
            <person name="Podicherti R."/>
            <person name="Tsui H.-C.T."/>
            <person name="Winkler M.E."/>
        </authorList>
    </citation>
    <scope>NUCLEOTIDE SEQUENCE</scope>
</reference>
<dbReference type="CDD" id="cd00950">
    <property type="entry name" value="DHDPS"/>
    <property type="match status" value="1"/>
</dbReference>
<dbReference type="HAMAP" id="MF_00418">
    <property type="entry name" value="DapA"/>
    <property type="match status" value="1"/>
</dbReference>
<dbReference type="PRINTS" id="PR00146">
    <property type="entry name" value="DHPICSNTHASE"/>
</dbReference>
<proteinExistence type="inferred from homology"/>
<dbReference type="InterPro" id="IPR005263">
    <property type="entry name" value="DapA"/>
</dbReference>
<comment type="pathway">
    <text evidence="2">Amino-acid biosynthesis; L-lysine biosynthesis via DAP pathway; (S)-tetrahydrodipicolinate from L-aspartate: step 3/4.</text>
</comment>